<gene>
    <name evidence="15" type="ORF">sscle_02g013820</name>
</gene>
<dbReference type="Pfam" id="PF23230">
    <property type="entry name" value="zf-C2H2_13"/>
    <property type="match status" value="1"/>
</dbReference>
<evidence type="ECO:0000256" key="11">
    <source>
        <dbReference type="ARBA" id="ARBA00035113"/>
    </source>
</evidence>
<dbReference type="GO" id="GO:0005737">
    <property type="term" value="C:cytoplasm"/>
    <property type="evidence" value="ECO:0007669"/>
    <property type="project" value="UniProtKB-SubCell"/>
</dbReference>
<dbReference type="GO" id="GO:0008270">
    <property type="term" value="F:zinc ion binding"/>
    <property type="evidence" value="ECO:0007669"/>
    <property type="project" value="UniProtKB-KW"/>
</dbReference>
<dbReference type="OMA" id="VFTHEHT"/>
<dbReference type="OrthoDB" id="3838338at2759"/>
<dbReference type="AlphaFoldDB" id="A0A1D9PVN4"/>
<keyword evidence="6" id="KW-0597">Phosphoprotein</keyword>
<dbReference type="Proteomes" id="UP000177798">
    <property type="component" value="Chromosome 2"/>
</dbReference>
<evidence type="ECO:0000256" key="9">
    <source>
        <dbReference type="ARBA" id="ARBA00022771"/>
    </source>
</evidence>
<keyword evidence="7" id="KW-0808">Transferase</keyword>
<reference evidence="16" key="1">
    <citation type="journal article" date="2017" name="Genome Biol. Evol.">
        <title>The complete genome sequence of the phytopathogenic fungus Sclerotinia sclerotiorum reveals insights into the genome architecture of broad host range pathogens.</title>
        <authorList>
            <person name="Derbyshire M."/>
            <person name="Denton-Giles M."/>
            <person name="Hegedus D."/>
            <person name="Seifbarghy S."/>
            <person name="Rollins J."/>
            <person name="van Kan J."/>
            <person name="Seidl M.F."/>
            <person name="Faino L."/>
            <person name="Mbengue M."/>
            <person name="Navaud O."/>
            <person name="Raffaele S."/>
            <person name="Hammond-Kosack K."/>
            <person name="Heard S."/>
            <person name="Oliver R."/>
        </authorList>
    </citation>
    <scope>NUCLEOTIDE SEQUENCE [LARGE SCALE GENOMIC DNA]</scope>
    <source>
        <strain evidence="16">ATCC 18683 / 1980 / Ss-1</strain>
    </source>
</reference>
<evidence type="ECO:0000259" key="14">
    <source>
        <dbReference type="PROSITE" id="PS50089"/>
    </source>
</evidence>
<feature type="compositionally biased region" description="Basic and acidic residues" evidence="13">
    <location>
        <begin position="392"/>
        <end position="415"/>
    </location>
</feature>
<dbReference type="Pfam" id="PF25447">
    <property type="entry name" value="RING_ZNF598"/>
    <property type="match status" value="1"/>
</dbReference>
<keyword evidence="10" id="KW-0862">Zinc</keyword>
<evidence type="ECO:0000256" key="4">
    <source>
        <dbReference type="ARBA" id="ARBA00012483"/>
    </source>
</evidence>
<feature type="compositionally biased region" description="Low complexity" evidence="13">
    <location>
        <begin position="657"/>
        <end position="672"/>
    </location>
</feature>
<keyword evidence="8" id="KW-0479">Metal-binding</keyword>
<evidence type="ECO:0000256" key="6">
    <source>
        <dbReference type="ARBA" id="ARBA00022553"/>
    </source>
</evidence>
<dbReference type="PROSITE" id="PS00028">
    <property type="entry name" value="ZINC_FINGER_C2H2_1"/>
    <property type="match status" value="2"/>
</dbReference>
<comment type="pathway">
    <text evidence="3">Protein modification; protein ubiquitination.</text>
</comment>
<dbReference type="PANTHER" id="PTHR22938">
    <property type="entry name" value="ZINC FINGER PROTEIN 598"/>
    <property type="match status" value="1"/>
</dbReference>
<evidence type="ECO:0000313" key="16">
    <source>
        <dbReference type="Proteomes" id="UP000177798"/>
    </source>
</evidence>
<dbReference type="GO" id="GO:0072344">
    <property type="term" value="P:rescue of stalled ribosome"/>
    <property type="evidence" value="ECO:0007669"/>
    <property type="project" value="InterPro"/>
</dbReference>
<evidence type="ECO:0000256" key="13">
    <source>
        <dbReference type="SAM" id="MobiDB-lite"/>
    </source>
</evidence>
<feature type="compositionally biased region" description="Basic and acidic residues" evidence="13">
    <location>
        <begin position="46"/>
        <end position="59"/>
    </location>
</feature>
<feature type="compositionally biased region" description="Low complexity" evidence="13">
    <location>
        <begin position="772"/>
        <end position="791"/>
    </location>
</feature>
<dbReference type="EMBL" id="CP017815">
    <property type="protein sequence ID" value="APA06612.1"/>
    <property type="molecule type" value="Genomic_DNA"/>
</dbReference>
<dbReference type="GO" id="GO:0061630">
    <property type="term" value="F:ubiquitin protein ligase activity"/>
    <property type="evidence" value="ECO:0007669"/>
    <property type="project" value="UniProtKB-EC"/>
</dbReference>
<feature type="region of interest" description="Disordered" evidence="13">
    <location>
        <begin position="760"/>
        <end position="811"/>
    </location>
</feature>
<dbReference type="RefSeq" id="XP_001595017.1">
    <property type="nucleotide sequence ID" value="XM_001594967.1"/>
</dbReference>
<evidence type="ECO:0000256" key="5">
    <source>
        <dbReference type="ARBA" id="ARBA00022490"/>
    </source>
</evidence>
<dbReference type="VEuPathDB" id="FungiDB:sscle_02g013820"/>
<comment type="catalytic activity">
    <reaction evidence="1">
        <text>S-ubiquitinyl-[E2 ubiquitin-conjugating enzyme]-L-cysteine + [acceptor protein]-L-lysine = [E2 ubiquitin-conjugating enzyme]-L-cysteine + N(6)-ubiquitinyl-[acceptor protein]-L-lysine.</text>
        <dbReference type="EC" id="2.3.2.27"/>
    </reaction>
</comment>
<evidence type="ECO:0000256" key="7">
    <source>
        <dbReference type="ARBA" id="ARBA00022679"/>
    </source>
</evidence>
<feature type="compositionally biased region" description="Polar residues" evidence="13">
    <location>
        <begin position="640"/>
        <end position="656"/>
    </location>
</feature>
<organism evidence="15 16">
    <name type="scientific">Sclerotinia sclerotiorum (strain ATCC 18683 / 1980 / Ss-1)</name>
    <name type="common">White mold</name>
    <name type="synonym">Whetzelinia sclerotiorum</name>
    <dbReference type="NCBI Taxonomy" id="665079"/>
    <lineage>
        <taxon>Eukaryota</taxon>
        <taxon>Fungi</taxon>
        <taxon>Dikarya</taxon>
        <taxon>Ascomycota</taxon>
        <taxon>Pezizomycotina</taxon>
        <taxon>Leotiomycetes</taxon>
        <taxon>Helotiales</taxon>
        <taxon>Sclerotiniaceae</taxon>
        <taxon>Sclerotinia</taxon>
    </lineage>
</organism>
<evidence type="ECO:0000256" key="8">
    <source>
        <dbReference type="ARBA" id="ARBA00022723"/>
    </source>
</evidence>
<dbReference type="Gene3D" id="3.30.40.10">
    <property type="entry name" value="Zinc/RING finger domain, C3HC4 (zinc finger)"/>
    <property type="match status" value="1"/>
</dbReference>
<dbReference type="KEGG" id="ssl:SS1G_04825"/>
<comment type="similarity">
    <text evidence="11">Belongs to the ZNF598/HEL2 family.</text>
</comment>
<feature type="compositionally biased region" description="Low complexity" evidence="13">
    <location>
        <begin position="695"/>
        <end position="722"/>
    </location>
</feature>
<feature type="compositionally biased region" description="Polar residues" evidence="13">
    <location>
        <begin position="673"/>
        <end position="694"/>
    </location>
</feature>
<evidence type="ECO:0000313" key="15">
    <source>
        <dbReference type="EMBL" id="APA06612.1"/>
    </source>
</evidence>
<evidence type="ECO:0000256" key="10">
    <source>
        <dbReference type="ARBA" id="ARBA00022833"/>
    </source>
</evidence>
<feature type="region of interest" description="Disordered" evidence="13">
    <location>
        <begin position="620"/>
        <end position="747"/>
    </location>
</feature>
<keyword evidence="5" id="KW-0963">Cytoplasm</keyword>
<sequence>MASTAETTSTADTSSRPRNDGQRGSRGRGRGRGRGGASGEVGGDSRQSENRGGRREGRGGNRGNTASHETPNTNTNTMNSTDLTAKSSAQKKLPKIDGETKDVDGEPVEAEVCFICASDVEHNAVAPCNHRTCHICALRMRALYKTKDCVHCRTPSPFVIFTDNATKNYEDFSDEDISNTDPNIGIRYESNDIQEDTLLLLRYNCPDSTCDTACRGWPDLHRHVRSIHQKKMCDLCTRHKKVFTHEHELFADKELEKHMRKGDDNPGALDQTGFKGHPLCSFCGQRFYGDDELFLHCREKHERCHVCDQLSNNGQPHYYVDYNSLSQHLRKDHFPCNEPECLEQKFIFFATEIDLKAHQLDVHGSTLSKDVRRDARTVDISTFEYRQPYVQERSRGGSQREQRDGRGRGRGRDPNAEPLAPSSAQPLRRDEQAFQRQMAVQGAQAGSSRAFGGQLTAPTPAQANARASPAEPSRAGSARPVANAEGLSEAVDGMNIAAPELTPQERARQLRHREVVERASRLLQNDQTKLNQFRNSISSYKNVGITANALIDAFFALFSDTTPAALGTLIREVASLFEDENKKTALLTAWNDWRAINEDYPSLPAPTSSNGNVIPLGWASANSNSSSGPRSNRVLKLKKSTAQSSRSTVSQNRSWGSASTSSSTSSPAPSSSNQYNNPFPTLPSSRPNQTDSRITTTPWVAPTPAPSSSSAPPSAPSSRAPSRVQTRNGKGADSSAFPALPPAAKPQSTIFGYGTGMVRRDMGGKPVATAWGAGSAESSSGANGEAENADAGQGGKKKGNKGKKQVLMNWG</sequence>
<feature type="compositionally biased region" description="Basic residues" evidence="13">
    <location>
        <begin position="795"/>
        <end position="804"/>
    </location>
</feature>
<name>A0A1D9PVN4_SCLS1</name>
<comment type="subcellular location">
    <subcellularLocation>
        <location evidence="2">Cytoplasm</location>
    </subcellularLocation>
</comment>
<feature type="region of interest" description="Disordered" evidence="13">
    <location>
        <begin position="1"/>
        <end position="102"/>
    </location>
</feature>
<dbReference type="SUPFAM" id="SSF57850">
    <property type="entry name" value="RING/U-box"/>
    <property type="match status" value="1"/>
</dbReference>
<dbReference type="Pfam" id="PF23202">
    <property type="entry name" value="PAH_ZNF598"/>
    <property type="match status" value="1"/>
</dbReference>
<feature type="compositionally biased region" description="Low complexity" evidence="13">
    <location>
        <begin position="70"/>
        <end position="84"/>
    </location>
</feature>
<evidence type="ECO:0000256" key="2">
    <source>
        <dbReference type="ARBA" id="ARBA00004496"/>
    </source>
</evidence>
<accession>A0A1D9PVN4</accession>
<dbReference type="PROSITE" id="PS50089">
    <property type="entry name" value="ZF_RING_2"/>
    <property type="match status" value="1"/>
</dbReference>
<dbReference type="InterPro" id="IPR057634">
    <property type="entry name" value="PAH_ZNF598/HEL2"/>
</dbReference>
<feature type="compositionally biased region" description="Low complexity" evidence="13">
    <location>
        <begin position="1"/>
        <end position="14"/>
    </location>
</feature>
<evidence type="ECO:0000256" key="3">
    <source>
        <dbReference type="ARBA" id="ARBA00004906"/>
    </source>
</evidence>
<evidence type="ECO:0000256" key="12">
    <source>
        <dbReference type="PROSITE-ProRule" id="PRU00175"/>
    </source>
</evidence>
<protein>
    <recommendedName>
        <fullName evidence="4">RING-type E3 ubiquitin transferase</fullName>
        <ecNumber evidence="4">2.3.2.27</ecNumber>
    </recommendedName>
</protein>
<dbReference type="InterPro" id="IPR041888">
    <property type="entry name" value="RING-HC_ZNF598/HEL2"/>
</dbReference>
<dbReference type="InterPro" id="IPR013087">
    <property type="entry name" value="Znf_C2H2_type"/>
</dbReference>
<dbReference type="InterPro" id="IPR056437">
    <property type="entry name" value="Znf-C2H2_ZNF598/HEL2"/>
</dbReference>
<proteinExistence type="inferred from homology"/>
<dbReference type="InterPro" id="IPR044288">
    <property type="entry name" value="ZNF598/HEL2"/>
</dbReference>
<feature type="domain" description="RING-type" evidence="14">
    <location>
        <begin position="113"/>
        <end position="153"/>
    </location>
</feature>
<dbReference type="SMART" id="SM00355">
    <property type="entry name" value="ZnF_C2H2"/>
    <property type="match status" value="4"/>
</dbReference>
<keyword evidence="9 12" id="KW-0863">Zinc-finger</keyword>
<dbReference type="PANTHER" id="PTHR22938:SF0">
    <property type="entry name" value="E3 UBIQUITIN-PROTEIN LIGASE ZNF598"/>
    <property type="match status" value="1"/>
</dbReference>
<dbReference type="InterPro" id="IPR013083">
    <property type="entry name" value="Znf_RING/FYVE/PHD"/>
</dbReference>
<feature type="region of interest" description="Disordered" evidence="13">
    <location>
        <begin position="387"/>
        <end position="481"/>
    </location>
</feature>
<dbReference type="EC" id="2.3.2.27" evidence="4"/>
<dbReference type="InterPro" id="IPR001841">
    <property type="entry name" value="Znf_RING"/>
</dbReference>
<dbReference type="CDD" id="cd16615">
    <property type="entry name" value="RING-HC_ZNF598"/>
    <property type="match status" value="1"/>
</dbReference>
<evidence type="ECO:0000256" key="1">
    <source>
        <dbReference type="ARBA" id="ARBA00000900"/>
    </source>
</evidence>